<evidence type="ECO:0000313" key="9">
    <source>
        <dbReference type="Proteomes" id="UP000500791"/>
    </source>
</evidence>
<feature type="domain" description="EamA" evidence="7">
    <location>
        <begin position="5"/>
        <end position="136"/>
    </location>
</feature>
<evidence type="ECO:0000256" key="4">
    <source>
        <dbReference type="ARBA" id="ARBA00022989"/>
    </source>
</evidence>
<feature type="transmembrane region" description="Helical" evidence="6">
    <location>
        <begin position="33"/>
        <end position="53"/>
    </location>
</feature>
<organism evidence="8 9">
    <name type="scientific">Pontivivens nitratireducens</name>
    <dbReference type="NCBI Taxonomy" id="2758038"/>
    <lineage>
        <taxon>Bacteria</taxon>
        <taxon>Pseudomonadati</taxon>
        <taxon>Pseudomonadota</taxon>
        <taxon>Alphaproteobacteria</taxon>
        <taxon>Rhodobacterales</taxon>
        <taxon>Paracoccaceae</taxon>
        <taxon>Pontivivens</taxon>
    </lineage>
</organism>
<evidence type="ECO:0000256" key="5">
    <source>
        <dbReference type="ARBA" id="ARBA00023136"/>
    </source>
</evidence>
<feature type="domain" description="EamA" evidence="7">
    <location>
        <begin position="147"/>
        <end position="280"/>
    </location>
</feature>
<protein>
    <submittedName>
        <fullName evidence="8">DMT family transporter</fullName>
    </submittedName>
</protein>
<dbReference type="EMBL" id="CP049811">
    <property type="protein sequence ID" value="QIK41971.1"/>
    <property type="molecule type" value="Genomic_DNA"/>
</dbReference>
<keyword evidence="5 6" id="KW-0472">Membrane</keyword>
<gene>
    <name evidence="8" type="ORF">G8E03_01860</name>
</gene>
<feature type="transmembrane region" description="Helical" evidence="6">
    <location>
        <begin position="242"/>
        <end position="258"/>
    </location>
</feature>
<keyword evidence="9" id="KW-1185">Reference proteome</keyword>
<evidence type="ECO:0000256" key="2">
    <source>
        <dbReference type="ARBA" id="ARBA00007362"/>
    </source>
</evidence>
<evidence type="ECO:0000256" key="1">
    <source>
        <dbReference type="ARBA" id="ARBA00004141"/>
    </source>
</evidence>
<feature type="transmembrane region" description="Helical" evidence="6">
    <location>
        <begin position="264"/>
        <end position="282"/>
    </location>
</feature>
<comment type="similarity">
    <text evidence="2">Belongs to the EamA transporter family.</text>
</comment>
<evidence type="ECO:0000313" key="8">
    <source>
        <dbReference type="EMBL" id="QIK41971.1"/>
    </source>
</evidence>
<dbReference type="RefSeq" id="WP_166193755.1">
    <property type="nucleotide sequence ID" value="NZ_CP049811.1"/>
</dbReference>
<accession>A0A6G7VPM7</accession>
<proteinExistence type="inferred from homology"/>
<feature type="transmembrane region" description="Helical" evidence="6">
    <location>
        <begin position="208"/>
        <end position="230"/>
    </location>
</feature>
<keyword evidence="4 6" id="KW-1133">Transmembrane helix</keyword>
<feature type="transmembrane region" description="Helical" evidence="6">
    <location>
        <begin position="175"/>
        <end position="196"/>
    </location>
</feature>
<keyword evidence="3 6" id="KW-0812">Transmembrane</keyword>
<feature type="transmembrane region" description="Helical" evidence="6">
    <location>
        <begin position="119"/>
        <end position="140"/>
    </location>
</feature>
<evidence type="ECO:0000256" key="6">
    <source>
        <dbReference type="SAM" id="Phobius"/>
    </source>
</evidence>
<dbReference type="InterPro" id="IPR000620">
    <property type="entry name" value="EamA_dom"/>
</dbReference>
<name>A0A6G7VPM7_9RHOB</name>
<evidence type="ECO:0000256" key="3">
    <source>
        <dbReference type="ARBA" id="ARBA00022692"/>
    </source>
</evidence>
<evidence type="ECO:0000259" key="7">
    <source>
        <dbReference type="Pfam" id="PF00892"/>
    </source>
</evidence>
<dbReference type="PANTHER" id="PTHR32322:SF2">
    <property type="entry name" value="EAMA DOMAIN-CONTAINING PROTEIN"/>
    <property type="match status" value="1"/>
</dbReference>
<dbReference type="InterPro" id="IPR050638">
    <property type="entry name" value="AA-Vitamin_Transporters"/>
</dbReference>
<dbReference type="SUPFAM" id="SSF103481">
    <property type="entry name" value="Multidrug resistance efflux transporter EmrE"/>
    <property type="match status" value="2"/>
</dbReference>
<sequence length="286" mass="29858">MDFRALMMGCGFALMWSSAFTSAKVAVAYAPPFAILGVRFLISGLLAVGIAWAMGQRARLSRRQWAALAAFGVLQNVIYLGGNFYAAQVIDASLAVIIASLLPLLVAGANALRGERLGAMATLGLFAGLAGVLLIMGARLDGGADVTGVLIIVCAVLALTLATLLVQGASSGDNVIMVVGLQMLVGSAVLLPLSLATEPWIIDWQWQLIVAFTYTTLVPGLLATITWFMLVNRIGATRAATFHFLNPFLGVAIASLILGEALGLTDMLGVVVIMAGILAVQLSRRA</sequence>
<dbReference type="KEGG" id="mon:G8E03_01860"/>
<dbReference type="InterPro" id="IPR037185">
    <property type="entry name" value="EmrE-like"/>
</dbReference>
<feature type="transmembrane region" description="Helical" evidence="6">
    <location>
        <begin position="65"/>
        <end position="86"/>
    </location>
</feature>
<dbReference type="Proteomes" id="UP000500791">
    <property type="component" value="Chromosome"/>
</dbReference>
<dbReference type="PANTHER" id="PTHR32322">
    <property type="entry name" value="INNER MEMBRANE TRANSPORTER"/>
    <property type="match status" value="1"/>
</dbReference>
<comment type="subcellular location">
    <subcellularLocation>
        <location evidence="1">Membrane</location>
        <topology evidence="1">Multi-pass membrane protein</topology>
    </subcellularLocation>
</comment>
<reference evidence="8 9" key="1">
    <citation type="submission" date="2020-03" db="EMBL/GenBank/DDBJ databases">
        <title>Complete genome sequence of Monaibacterium sp. ALG8 with diverse plasmids.</title>
        <authorList>
            <person name="Sun C."/>
        </authorList>
    </citation>
    <scope>NUCLEOTIDE SEQUENCE [LARGE SCALE GENOMIC DNA]</scope>
    <source>
        <strain evidence="8 9">ALG8</strain>
    </source>
</reference>
<feature type="transmembrane region" description="Helical" evidence="6">
    <location>
        <begin position="92"/>
        <end position="112"/>
    </location>
</feature>
<feature type="transmembrane region" description="Helical" evidence="6">
    <location>
        <begin position="146"/>
        <end position="166"/>
    </location>
</feature>
<dbReference type="Pfam" id="PF00892">
    <property type="entry name" value="EamA"/>
    <property type="match status" value="2"/>
</dbReference>
<dbReference type="GO" id="GO:0016020">
    <property type="term" value="C:membrane"/>
    <property type="evidence" value="ECO:0007669"/>
    <property type="project" value="UniProtKB-SubCell"/>
</dbReference>
<dbReference type="AlphaFoldDB" id="A0A6G7VPM7"/>